<dbReference type="SUPFAM" id="SSF53474">
    <property type="entry name" value="alpha/beta-Hydrolases"/>
    <property type="match status" value="1"/>
</dbReference>
<feature type="domain" description="AB hydrolase-1" evidence="1">
    <location>
        <begin position="78"/>
        <end position="182"/>
    </location>
</feature>
<protein>
    <submittedName>
        <fullName evidence="2">Alpha/beta hydrolase</fullName>
    </submittedName>
</protein>
<dbReference type="PANTHER" id="PTHR46438:SF11">
    <property type="entry name" value="LIPASE-RELATED"/>
    <property type="match status" value="1"/>
</dbReference>
<dbReference type="InterPro" id="IPR000073">
    <property type="entry name" value="AB_hydrolase_1"/>
</dbReference>
<reference evidence="2" key="2">
    <citation type="submission" date="2023-06" db="EMBL/GenBank/DDBJ databases">
        <authorList>
            <person name="Lucena T."/>
            <person name="Sun Q."/>
        </authorList>
    </citation>
    <scope>NUCLEOTIDE SEQUENCE</scope>
    <source>
        <strain evidence="2">CECT 8869</strain>
    </source>
</reference>
<dbReference type="PANTHER" id="PTHR46438">
    <property type="entry name" value="ALPHA/BETA-HYDROLASES SUPERFAMILY PROTEIN"/>
    <property type="match status" value="1"/>
</dbReference>
<keyword evidence="3" id="KW-1185">Reference proteome</keyword>
<name>A0ABT8RTB6_9FLAO</name>
<evidence type="ECO:0000313" key="2">
    <source>
        <dbReference type="EMBL" id="MDO1513647.1"/>
    </source>
</evidence>
<evidence type="ECO:0000259" key="1">
    <source>
        <dbReference type="Pfam" id="PF00561"/>
    </source>
</evidence>
<evidence type="ECO:0000313" key="3">
    <source>
        <dbReference type="Proteomes" id="UP001168579"/>
    </source>
</evidence>
<dbReference type="RefSeq" id="WP_304436468.1">
    <property type="nucleotide sequence ID" value="NZ_JAUKUC010000001.1"/>
</dbReference>
<sequence length="279" mass="31949">MPVLFKKLIPKLYGLYFNLLVWFVPKKVAQQAFTVFATVRKGRVLPKQQAFLDKAKLDVLFINEHNIQVYHWSGKNETVLLVHGWESNSWRWHKLIEKLQAENYNIIAFDAPAHGYSSGTILHVPLYAATLKEMLSVYTPKVLIGHSMGGMTILYNEANNPNDHVEKMVTIGSPSELHEILDHYKKLLGLSTKVTKTLEVYINDQFGFTPEDFSSPKFVKRNTKKGLVFHDRLDEIAPYHASVAVHKHWNGSELYSTEGFGHSMHQDEVNDKIISFLAE</sequence>
<keyword evidence="2" id="KW-0378">Hydrolase</keyword>
<dbReference type="Proteomes" id="UP001168579">
    <property type="component" value="Unassembled WGS sequence"/>
</dbReference>
<dbReference type="Gene3D" id="3.40.50.1820">
    <property type="entry name" value="alpha/beta hydrolase"/>
    <property type="match status" value="1"/>
</dbReference>
<gene>
    <name evidence="2" type="ORF">Q2T41_13370</name>
</gene>
<reference evidence="2" key="1">
    <citation type="journal article" date="2014" name="Int. J. Syst. Evol. Microbiol.">
        <title>Complete genome of a new Firmicutes species belonging to the dominant human colonic microbiota ('Ruminococcus bicirculans') reveals two chromosomes and a selective capacity to utilize plant glucans.</title>
        <authorList>
            <consortium name="NISC Comparative Sequencing Program"/>
            <person name="Wegmann U."/>
            <person name="Louis P."/>
            <person name="Goesmann A."/>
            <person name="Henrissat B."/>
            <person name="Duncan S.H."/>
            <person name="Flint H.J."/>
        </authorList>
    </citation>
    <scope>NUCLEOTIDE SEQUENCE</scope>
    <source>
        <strain evidence="2">CECT 8869</strain>
    </source>
</reference>
<dbReference type="EMBL" id="JAUKUC010000001">
    <property type="protein sequence ID" value="MDO1513647.1"/>
    <property type="molecule type" value="Genomic_DNA"/>
</dbReference>
<dbReference type="GO" id="GO:0016787">
    <property type="term" value="F:hydrolase activity"/>
    <property type="evidence" value="ECO:0007669"/>
    <property type="project" value="UniProtKB-KW"/>
</dbReference>
<organism evidence="2 3">
    <name type="scientific">Maribacter confluentis</name>
    <dbReference type="NCBI Taxonomy" id="1656093"/>
    <lineage>
        <taxon>Bacteria</taxon>
        <taxon>Pseudomonadati</taxon>
        <taxon>Bacteroidota</taxon>
        <taxon>Flavobacteriia</taxon>
        <taxon>Flavobacteriales</taxon>
        <taxon>Flavobacteriaceae</taxon>
        <taxon>Maribacter</taxon>
    </lineage>
</organism>
<proteinExistence type="predicted"/>
<accession>A0ABT8RTB6</accession>
<comment type="caution">
    <text evidence="2">The sequence shown here is derived from an EMBL/GenBank/DDBJ whole genome shotgun (WGS) entry which is preliminary data.</text>
</comment>
<dbReference type="Pfam" id="PF00561">
    <property type="entry name" value="Abhydrolase_1"/>
    <property type="match status" value="1"/>
</dbReference>
<dbReference type="InterPro" id="IPR029058">
    <property type="entry name" value="AB_hydrolase_fold"/>
</dbReference>